<sequence length="436" mass="46471">MLFSRFNFLVMTGRFTGLLGIVLILGIAFLMSNNKKRINLRVVLSGLALQLALAIFILKVPIGKAMFAWIGDHVTKLLNMSDKGAAFVFGPLVNSPLLTRVFGPENNLIFFFKIIPTIIFVAVLVSMAYHLGIMQRIVKAIAFVVYKIMGVSGSEALSNVASAFVGQVEAQIMIKPYIKGMTMSELLASMSGSMATIAGGVMAVYISLGVPAQYLIAASLMAAPGALVISKIVWPETEVSETKGKVTLEVKRTTYNLLDAISHGASDGLRVGLNVTAMLIGFIALIALADWFLGWVGHWMAMAGISLQFIGIDVGTLNLNQILGSLFSVFARAMGVPAHEAQTAGALMGTKMVVNEFVAYLDLSKIKDTLDPKTMVIVSFALCGFANFSSIAIQVGGIGELEPSRRTDLARLGFKALICGTLASYLSATIAGILVG</sequence>
<feature type="transmembrane region" description="Helical" evidence="7">
    <location>
        <begin position="413"/>
        <end position="435"/>
    </location>
</feature>
<feature type="transmembrane region" description="Helical" evidence="7">
    <location>
        <begin position="42"/>
        <end position="62"/>
    </location>
</feature>
<feature type="transmembrane region" description="Helical" evidence="7">
    <location>
        <begin position="108"/>
        <end position="129"/>
    </location>
</feature>
<dbReference type="InterPro" id="IPR011657">
    <property type="entry name" value="CNT_C_dom"/>
</dbReference>
<evidence type="ECO:0000313" key="11">
    <source>
        <dbReference type="EMBL" id="SFV34006.1"/>
    </source>
</evidence>
<gene>
    <name evidence="11" type="ORF">SAMN05660895_1876</name>
</gene>
<dbReference type="InterPro" id="IPR008276">
    <property type="entry name" value="C_nuclsd_transpt"/>
</dbReference>
<feature type="transmembrane region" description="Helical" evidence="7">
    <location>
        <begin position="271"/>
        <end position="293"/>
    </location>
</feature>
<keyword evidence="4 7" id="KW-0812">Transmembrane</keyword>
<evidence type="ECO:0000259" key="10">
    <source>
        <dbReference type="Pfam" id="PF07670"/>
    </source>
</evidence>
<feature type="transmembrane region" description="Helical" evidence="7">
    <location>
        <begin position="186"/>
        <end position="208"/>
    </location>
</feature>
<dbReference type="PANTHER" id="PTHR10590">
    <property type="entry name" value="SODIUM/NUCLEOSIDE COTRANSPORTER"/>
    <property type="match status" value="1"/>
</dbReference>
<proteinExistence type="inferred from homology"/>
<comment type="similarity">
    <text evidence="2">Belongs to the concentrative nucleoside transporter (CNT) (TC 2.A.41) family.</text>
</comment>
<evidence type="ECO:0000256" key="6">
    <source>
        <dbReference type="ARBA" id="ARBA00023136"/>
    </source>
</evidence>
<keyword evidence="5 7" id="KW-1133">Transmembrane helix</keyword>
<keyword evidence="6 7" id="KW-0472">Membrane</keyword>
<evidence type="ECO:0000256" key="1">
    <source>
        <dbReference type="ARBA" id="ARBA00004651"/>
    </source>
</evidence>
<reference evidence="12" key="1">
    <citation type="submission" date="2016-10" db="EMBL/GenBank/DDBJ databases">
        <authorList>
            <person name="Varghese N."/>
            <person name="Submissions S."/>
        </authorList>
    </citation>
    <scope>NUCLEOTIDE SEQUENCE [LARGE SCALE GENOMIC DNA]</scope>
    <source>
        <strain evidence="12">DSM 14807</strain>
    </source>
</reference>
<evidence type="ECO:0000256" key="4">
    <source>
        <dbReference type="ARBA" id="ARBA00022692"/>
    </source>
</evidence>
<dbReference type="EMBL" id="FPCJ01000001">
    <property type="protein sequence ID" value="SFV34006.1"/>
    <property type="molecule type" value="Genomic_DNA"/>
</dbReference>
<dbReference type="GO" id="GO:0005886">
    <property type="term" value="C:plasma membrane"/>
    <property type="evidence" value="ECO:0007669"/>
    <property type="project" value="UniProtKB-SubCell"/>
</dbReference>
<name>A0A1I7NHI8_9BACT</name>
<feature type="transmembrane region" description="Helical" evidence="7">
    <location>
        <begin position="214"/>
        <end position="234"/>
    </location>
</feature>
<dbReference type="Pfam" id="PF07670">
    <property type="entry name" value="Gate"/>
    <property type="match status" value="1"/>
</dbReference>
<feature type="transmembrane region" description="Helical" evidence="7">
    <location>
        <begin position="6"/>
        <end position="30"/>
    </location>
</feature>
<keyword evidence="12" id="KW-1185">Reference proteome</keyword>
<dbReference type="PANTHER" id="PTHR10590:SF4">
    <property type="entry name" value="SOLUTE CARRIER FAMILY 28 MEMBER 3"/>
    <property type="match status" value="1"/>
</dbReference>
<evidence type="ECO:0000259" key="9">
    <source>
        <dbReference type="Pfam" id="PF07662"/>
    </source>
</evidence>
<organism evidence="11 12">
    <name type="scientific">Thermoflavifilum thermophilum</name>
    <dbReference type="NCBI Taxonomy" id="1393122"/>
    <lineage>
        <taxon>Bacteria</taxon>
        <taxon>Pseudomonadati</taxon>
        <taxon>Bacteroidota</taxon>
        <taxon>Chitinophagia</taxon>
        <taxon>Chitinophagales</taxon>
        <taxon>Chitinophagaceae</taxon>
        <taxon>Thermoflavifilum</taxon>
    </lineage>
</organism>
<dbReference type="Pfam" id="PF07662">
    <property type="entry name" value="Nucleos_tra2_C"/>
    <property type="match status" value="1"/>
</dbReference>
<dbReference type="AlphaFoldDB" id="A0A1I7NHI8"/>
<evidence type="ECO:0000256" key="3">
    <source>
        <dbReference type="ARBA" id="ARBA00022475"/>
    </source>
</evidence>
<protein>
    <submittedName>
        <fullName evidence="11">Concentrative nucleoside transporter, CNT family</fullName>
    </submittedName>
</protein>
<evidence type="ECO:0000313" key="12">
    <source>
        <dbReference type="Proteomes" id="UP000199537"/>
    </source>
</evidence>
<dbReference type="Pfam" id="PF01773">
    <property type="entry name" value="Nucleos_tra2_N"/>
    <property type="match status" value="1"/>
</dbReference>
<feature type="domain" description="Concentrative nucleoside transporter N-terminal" evidence="8">
    <location>
        <begin position="19"/>
        <end position="92"/>
    </location>
</feature>
<feature type="domain" description="Concentrative nucleoside transporter C-terminal" evidence="9">
    <location>
        <begin position="214"/>
        <end position="432"/>
    </location>
</feature>
<feature type="transmembrane region" description="Helical" evidence="7">
    <location>
        <begin position="299"/>
        <end position="319"/>
    </location>
</feature>
<evidence type="ECO:0000256" key="7">
    <source>
        <dbReference type="SAM" id="Phobius"/>
    </source>
</evidence>
<accession>A0A1I7NHI8</accession>
<comment type="subcellular location">
    <subcellularLocation>
        <location evidence="1">Cell membrane</location>
        <topology evidence="1">Multi-pass membrane protein</topology>
    </subcellularLocation>
</comment>
<evidence type="ECO:0000256" key="5">
    <source>
        <dbReference type="ARBA" id="ARBA00022989"/>
    </source>
</evidence>
<dbReference type="Proteomes" id="UP000199537">
    <property type="component" value="Unassembled WGS sequence"/>
</dbReference>
<dbReference type="GO" id="GO:0005337">
    <property type="term" value="F:nucleoside transmembrane transporter activity"/>
    <property type="evidence" value="ECO:0007669"/>
    <property type="project" value="InterPro"/>
</dbReference>
<dbReference type="GO" id="GO:0015293">
    <property type="term" value="F:symporter activity"/>
    <property type="evidence" value="ECO:0007669"/>
    <property type="project" value="TreeGrafter"/>
</dbReference>
<evidence type="ECO:0000256" key="2">
    <source>
        <dbReference type="ARBA" id="ARBA00009033"/>
    </source>
</evidence>
<dbReference type="InterPro" id="IPR011642">
    <property type="entry name" value="Gate_dom"/>
</dbReference>
<feature type="domain" description="Nucleoside transporter/FeoB GTPase Gate" evidence="10">
    <location>
        <begin position="111"/>
        <end position="209"/>
    </location>
</feature>
<dbReference type="STRING" id="1393122.SAMN05660895_1876"/>
<feature type="transmembrane region" description="Helical" evidence="7">
    <location>
        <begin position="374"/>
        <end position="393"/>
    </location>
</feature>
<evidence type="ECO:0000259" key="8">
    <source>
        <dbReference type="Pfam" id="PF01773"/>
    </source>
</evidence>
<keyword evidence="3" id="KW-1003">Cell membrane</keyword>
<dbReference type="InterPro" id="IPR002668">
    <property type="entry name" value="CNT_N_dom"/>
</dbReference>